<organism evidence="11">
    <name type="scientific">marine metagenome</name>
    <dbReference type="NCBI Taxonomy" id="408172"/>
    <lineage>
        <taxon>unclassified sequences</taxon>
        <taxon>metagenomes</taxon>
        <taxon>ecological metagenomes</taxon>
    </lineage>
</organism>
<evidence type="ECO:0000256" key="7">
    <source>
        <dbReference type="ARBA" id="ARBA00022840"/>
    </source>
</evidence>
<protein>
    <recommendedName>
        <fullName evidence="12">UvrA DNA-binding domain-containing protein</fullName>
    </recommendedName>
</protein>
<evidence type="ECO:0000256" key="4">
    <source>
        <dbReference type="ARBA" id="ARBA00022741"/>
    </source>
</evidence>
<keyword evidence="9" id="KW-0238">DNA-binding</keyword>
<accession>A0A383D6Y8</accession>
<keyword evidence="2" id="KW-0963">Cytoplasm</keyword>
<dbReference type="PANTHER" id="PTHR43152:SF3">
    <property type="entry name" value="UVRABC SYSTEM PROTEIN A"/>
    <property type="match status" value="1"/>
</dbReference>
<reference evidence="11" key="1">
    <citation type="submission" date="2018-05" db="EMBL/GenBank/DDBJ databases">
        <authorList>
            <person name="Lanie J.A."/>
            <person name="Ng W.-L."/>
            <person name="Kazmierczak K.M."/>
            <person name="Andrzejewski T.M."/>
            <person name="Davidsen T.M."/>
            <person name="Wayne K.J."/>
            <person name="Tettelin H."/>
            <person name="Glass J.I."/>
            <person name="Rusch D."/>
            <person name="Podicherti R."/>
            <person name="Tsui H.-C.T."/>
            <person name="Winkler M.E."/>
        </authorList>
    </citation>
    <scope>NUCLEOTIDE SEQUENCE</scope>
</reference>
<evidence type="ECO:0000256" key="10">
    <source>
        <dbReference type="ARBA" id="ARBA00023204"/>
    </source>
</evidence>
<evidence type="ECO:0000256" key="1">
    <source>
        <dbReference type="ARBA" id="ARBA00004496"/>
    </source>
</evidence>
<evidence type="ECO:0000313" key="11">
    <source>
        <dbReference type="EMBL" id="SVE40039.1"/>
    </source>
</evidence>
<keyword evidence="8" id="KW-0267">Excision nuclease</keyword>
<keyword evidence="3" id="KW-0677">Repeat</keyword>
<evidence type="ECO:0000256" key="2">
    <source>
        <dbReference type="ARBA" id="ARBA00022490"/>
    </source>
</evidence>
<keyword evidence="6" id="KW-0228">DNA excision</keyword>
<keyword evidence="10" id="KW-0234">DNA repair</keyword>
<evidence type="ECO:0000256" key="6">
    <source>
        <dbReference type="ARBA" id="ARBA00022769"/>
    </source>
</evidence>
<keyword evidence="4" id="KW-0547">Nucleotide-binding</keyword>
<proteinExistence type="predicted"/>
<dbReference type="GO" id="GO:0004518">
    <property type="term" value="F:nuclease activity"/>
    <property type="evidence" value="ECO:0007669"/>
    <property type="project" value="UniProtKB-KW"/>
</dbReference>
<dbReference type="GO" id="GO:0003677">
    <property type="term" value="F:DNA binding"/>
    <property type="evidence" value="ECO:0007669"/>
    <property type="project" value="UniProtKB-KW"/>
</dbReference>
<evidence type="ECO:0000256" key="5">
    <source>
        <dbReference type="ARBA" id="ARBA00022763"/>
    </source>
</evidence>
<keyword evidence="7" id="KW-0067">ATP-binding</keyword>
<evidence type="ECO:0008006" key="12">
    <source>
        <dbReference type="Google" id="ProtNLM"/>
    </source>
</evidence>
<dbReference type="AlphaFoldDB" id="A0A383D6Y8"/>
<dbReference type="PANTHER" id="PTHR43152">
    <property type="entry name" value="UVRABC SYSTEM PROTEIN A"/>
    <property type="match status" value="1"/>
</dbReference>
<keyword evidence="5" id="KW-0227">DNA damage</keyword>
<evidence type="ECO:0000256" key="3">
    <source>
        <dbReference type="ARBA" id="ARBA00022737"/>
    </source>
</evidence>
<dbReference type="Gene3D" id="1.20.1580.10">
    <property type="entry name" value="ABC transporter ATPase like domain"/>
    <property type="match status" value="1"/>
</dbReference>
<comment type="subcellular location">
    <subcellularLocation>
        <location evidence="1">Cytoplasm</location>
    </subcellularLocation>
</comment>
<evidence type="ECO:0000256" key="8">
    <source>
        <dbReference type="ARBA" id="ARBA00022881"/>
    </source>
</evidence>
<gene>
    <name evidence="11" type="ORF">METZ01_LOCUS492893</name>
</gene>
<sequence>MHFLPDVYVPCEVCEGARYNRDTLDIEFKGKNIAGVLSLSCEEALEFFSNQPSIARHMQTLVDVGLGYVRLGQPAP</sequence>
<feature type="non-terminal residue" evidence="11">
    <location>
        <position position="76"/>
    </location>
</feature>
<dbReference type="EMBL" id="UINC01214695">
    <property type="protein sequence ID" value="SVE40039.1"/>
    <property type="molecule type" value="Genomic_DNA"/>
</dbReference>
<name>A0A383D6Y8_9ZZZZ</name>
<dbReference type="GO" id="GO:0005737">
    <property type="term" value="C:cytoplasm"/>
    <property type="evidence" value="ECO:0007669"/>
    <property type="project" value="UniProtKB-SubCell"/>
</dbReference>
<dbReference type="GO" id="GO:0005524">
    <property type="term" value="F:ATP binding"/>
    <property type="evidence" value="ECO:0007669"/>
    <property type="project" value="UniProtKB-KW"/>
</dbReference>
<evidence type="ECO:0000256" key="9">
    <source>
        <dbReference type="ARBA" id="ARBA00023125"/>
    </source>
</evidence>
<dbReference type="GO" id="GO:0006281">
    <property type="term" value="P:DNA repair"/>
    <property type="evidence" value="ECO:0007669"/>
    <property type="project" value="UniProtKB-KW"/>
</dbReference>